<evidence type="ECO:0000313" key="1">
    <source>
        <dbReference type="EMBL" id="RXH38219.1"/>
    </source>
</evidence>
<reference evidence="1 2" key="1">
    <citation type="submission" date="2015-04" db="EMBL/GenBank/DDBJ databases">
        <title>Comparative genomics of rhizobia nodulating Arachis hypogaea in China.</title>
        <authorList>
            <person name="Li Y."/>
        </authorList>
    </citation>
    <scope>NUCLEOTIDE SEQUENCE [LARGE SCALE GENOMIC DNA]</scope>
    <source>
        <strain evidence="1 2">CCBAU 51787</strain>
    </source>
</reference>
<protein>
    <submittedName>
        <fullName evidence="1">Uncharacterized protein</fullName>
    </submittedName>
</protein>
<sequence>MSKLDERTLAKMDLILEQVCKELSACGGDHESRKYIALKMIEAEGKGNTTLGDLEVVARRALNELTQRKSA</sequence>
<name>A0A4Q0SIT9_9BRAD</name>
<dbReference type="AlphaFoldDB" id="A0A4Q0SIT9"/>
<evidence type="ECO:0000313" key="2">
    <source>
        <dbReference type="Proteomes" id="UP000290565"/>
    </source>
</evidence>
<gene>
    <name evidence="1" type="ORF">XH94_23435</name>
</gene>
<dbReference type="Proteomes" id="UP000290565">
    <property type="component" value="Unassembled WGS sequence"/>
</dbReference>
<organism evidence="1 2">
    <name type="scientific">Bradyrhizobium zhanjiangense</name>
    <dbReference type="NCBI Taxonomy" id="1325107"/>
    <lineage>
        <taxon>Bacteria</taxon>
        <taxon>Pseudomonadati</taxon>
        <taxon>Pseudomonadota</taxon>
        <taxon>Alphaproteobacteria</taxon>
        <taxon>Hyphomicrobiales</taxon>
        <taxon>Nitrobacteraceae</taxon>
        <taxon>Bradyrhizobium</taxon>
    </lineage>
</organism>
<dbReference type="RefSeq" id="WP_128946046.1">
    <property type="nucleotide sequence ID" value="NZ_LBJM01000062.1"/>
</dbReference>
<dbReference type="EMBL" id="LBJM01000062">
    <property type="protein sequence ID" value="RXH38219.1"/>
    <property type="molecule type" value="Genomic_DNA"/>
</dbReference>
<comment type="caution">
    <text evidence="1">The sequence shown here is derived from an EMBL/GenBank/DDBJ whole genome shotgun (WGS) entry which is preliminary data.</text>
</comment>
<accession>A0A4Q0SIT9</accession>
<proteinExistence type="predicted"/>